<dbReference type="RefSeq" id="WP_134244850.1">
    <property type="nucleotide sequence ID" value="NZ_SNTY01000043.1"/>
</dbReference>
<feature type="chain" id="PRO_5021229710" description="Lipoprotein" evidence="2">
    <location>
        <begin position="29"/>
        <end position="226"/>
    </location>
</feature>
<dbReference type="AlphaFoldDB" id="A0A4Y7XBH6"/>
<evidence type="ECO:0000313" key="4">
    <source>
        <dbReference type="Proteomes" id="UP000297834"/>
    </source>
</evidence>
<reference evidence="3 4" key="1">
    <citation type="submission" date="2019-03" db="EMBL/GenBank/DDBJ databases">
        <title>Alkanindiges illinoisensis: a potential pathogenic isolated from ascites of a gastric cancer patient with abdominal metastasis.</title>
        <authorList>
            <person name="Hu X."/>
            <person name="Yang B."/>
            <person name="Yan X."/>
            <person name="Lin L."/>
            <person name="Zhao H."/>
            <person name="Zhou F."/>
            <person name="Su B."/>
            <person name="Chen J."/>
            <person name="Rui Y."/>
            <person name="Wang Q."/>
            <person name="Zheng L."/>
        </authorList>
    </citation>
    <scope>NUCLEOTIDE SEQUENCE [LARGE SCALE GENOMIC DNA]</scope>
    <source>
        <strain evidence="3 4">NFYY 23406</strain>
    </source>
</reference>
<accession>A0A4Y7XBH6</accession>
<evidence type="ECO:0008006" key="5">
    <source>
        <dbReference type="Google" id="ProtNLM"/>
    </source>
</evidence>
<proteinExistence type="predicted"/>
<feature type="region of interest" description="Disordered" evidence="1">
    <location>
        <begin position="207"/>
        <end position="226"/>
    </location>
</feature>
<name>A0A4Y7XBH6_9GAMM</name>
<evidence type="ECO:0000256" key="2">
    <source>
        <dbReference type="SAM" id="SignalP"/>
    </source>
</evidence>
<feature type="signal peptide" evidence="2">
    <location>
        <begin position="1"/>
        <end position="28"/>
    </location>
</feature>
<gene>
    <name evidence="3" type="ORF">E2B99_10140</name>
</gene>
<sequence length="226" mass="24666">MKFLNKHISVAIILSLAGLIGCSKSSQASDTNEASNNKSGQTSSDAPLKEPKVAAIAPEDNPALKGTPVLGFKLGDSTFDSVKARLSNYNVLDGESYAGGPILENDGSGFDIEGLQSTSFAFDANNKLVCVSMTFSESNKMGHDTYRQLVAYVKARKYKVIRVVAPFVGNQLTEFSTPNHDVISVNSPHLDFHIYVEYATQGFNRARARYQQQQSSQQKNREATNF</sequence>
<evidence type="ECO:0000256" key="1">
    <source>
        <dbReference type="SAM" id="MobiDB-lite"/>
    </source>
</evidence>
<feature type="compositionally biased region" description="Polar residues" evidence="1">
    <location>
        <begin position="27"/>
        <end position="45"/>
    </location>
</feature>
<keyword evidence="4" id="KW-1185">Reference proteome</keyword>
<dbReference type="EMBL" id="SNTY01000043">
    <property type="protein sequence ID" value="TEU25171.1"/>
    <property type="molecule type" value="Genomic_DNA"/>
</dbReference>
<organism evidence="3 4">
    <name type="scientific">Alkanindiges illinoisensis</name>
    <dbReference type="NCBI Taxonomy" id="197183"/>
    <lineage>
        <taxon>Bacteria</taxon>
        <taxon>Pseudomonadati</taxon>
        <taxon>Pseudomonadota</taxon>
        <taxon>Gammaproteobacteria</taxon>
        <taxon>Moraxellales</taxon>
        <taxon>Moraxellaceae</taxon>
        <taxon>Alkanindiges</taxon>
    </lineage>
</organism>
<dbReference type="Proteomes" id="UP000297834">
    <property type="component" value="Unassembled WGS sequence"/>
</dbReference>
<keyword evidence="2" id="KW-0732">Signal</keyword>
<dbReference type="OrthoDB" id="9157438at2"/>
<comment type="caution">
    <text evidence="3">The sequence shown here is derived from an EMBL/GenBank/DDBJ whole genome shotgun (WGS) entry which is preliminary data.</text>
</comment>
<protein>
    <recommendedName>
        <fullName evidence="5">Lipoprotein</fullName>
    </recommendedName>
</protein>
<feature type="region of interest" description="Disordered" evidence="1">
    <location>
        <begin position="27"/>
        <end position="48"/>
    </location>
</feature>
<evidence type="ECO:0000313" key="3">
    <source>
        <dbReference type="EMBL" id="TEU25171.1"/>
    </source>
</evidence>
<dbReference type="PROSITE" id="PS51257">
    <property type="entry name" value="PROKAR_LIPOPROTEIN"/>
    <property type="match status" value="1"/>
</dbReference>